<feature type="region of interest" description="Disordered" evidence="1">
    <location>
        <begin position="1"/>
        <end position="55"/>
    </location>
</feature>
<feature type="region of interest" description="Disordered" evidence="1">
    <location>
        <begin position="117"/>
        <end position="138"/>
    </location>
</feature>
<organism evidence="2">
    <name type="scientific">Culex pipiens</name>
    <name type="common">House mosquito</name>
    <dbReference type="NCBI Taxonomy" id="7175"/>
    <lineage>
        <taxon>Eukaryota</taxon>
        <taxon>Metazoa</taxon>
        <taxon>Ecdysozoa</taxon>
        <taxon>Arthropoda</taxon>
        <taxon>Hexapoda</taxon>
        <taxon>Insecta</taxon>
        <taxon>Pterygota</taxon>
        <taxon>Neoptera</taxon>
        <taxon>Endopterygota</taxon>
        <taxon>Diptera</taxon>
        <taxon>Nematocera</taxon>
        <taxon>Culicoidea</taxon>
        <taxon>Culicidae</taxon>
        <taxon>Culicinae</taxon>
        <taxon>Culicini</taxon>
        <taxon>Culex</taxon>
        <taxon>Culex</taxon>
    </lineage>
</organism>
<dbReference type="EMBL" id="HBUE01267495">
    <property type="protein sequence ID" value="CAG6562290.1"/>
    <property type="molecule type" value="Transcribed_RNA"/>
</dbReference>
<sequence>MKTTRFQVMRMQKCRRKKPSRKPIQLKIQRQERNAPHAPSRRRSRNGCPDPSPNLAPPNNIVFNFICITTLSTSNYSSSSQTRHSSATIYFAQHIVPKGKKLRYMSCRSVHRYCHPTQTPKTARRSSKHYAPGFGNRRTSPLLVGPPLRTIYHHAASSVLIGKKHKFRYMSCRSTSRYCPPFKSSPTAHRLPDRSTPETRIRNKFGPTLKLSSRNVQNSPGRAACGTRSRKTNGPAMRTIYQQAASPIFTGKKHRYMSCRSTSRYCPLACKKIPRLIFRLLNPG</sequence>
<dbReference type="EMBL" id="HBUE01162305">
    <property type="protein sequence ID" value="CAG6510885.1"/>
    <property type="molecule type" value="Transcribed_RNA"/>
</dbReference>
<evidence type="ECO:0000313" key="2">
    <source>
        <dbReference type="EMBL" id="CAG6562290.1"/>
    </source>
</evidence>
<proteinExistence type="predicted"/>
<name>A0A8D8IWY6_CULPI</name>
<accession>A0A8D8IWY6</accession>
<protein>
    <submittedName>
        <fullName evidence="2">(northern house mosquito) hypothetical protein</fullName>
    </submittedName>
</protein>
<reference evidence="2" key="1">
    <citation type="submission" date="2021-05" db="EMBL/GenBank/DDBJ databases">
        <authorList>
            <person name="Alioto T."/>
            <person name="Alioto T."/>
            <person name="Gomez Garrido J."/>
        </authorList>
    </citation>
    <scope>NUCLEOTIDE SEQUENCE</scope>
</reference>
<dbReference type="AlphaFoldDB" id="A0A8D8IWY6"/>
<feature type="compositionally biased region" description="Basic residues" evidence="1">
    <location>
        <begin position="12"/>
        <end position="21"/>
    </location>
</feature>
<evidence type="ECO:0000256" key="1">
    <source>
        <dbReference type="SAM" id="MobiDB-lite"/>
    </source>
</evidence>